<dbReference type="PANTHER" id="PTHR38445">
    <property type="entry name" value="HTH-TYPE TRANSCRIPTIONAL REPRESSOR YTRA"/>
    <property type="match status" value="1"/>
</dbReference>
<dbReference type="PROSITE" id="PS50949">
    <property type="entry name" value="HTH_GNTR"/>
    <property type="match status" value="1"/>
</dbReference>
<keyword evidence="2" id="KW-0238">DNA-binding</keyword>
<dbReference type="InterPro" id="IPR000524">
    <property type="entry name" value="Tscrpt_reg_HTH_GntR"/>
</dbReference>
<dbReference type="EMBL" id="RBXR01000001">
    <property type="protein sequence ID" value="RKT71653.1"/>
    <property type="molecule type" value="Genomic_DNA"/>
</dbReference>
<feature type="domain" description="HTH gntR-type" evidence="5">
    <location>
        <begin position="14"/>
        <end position="82"/>
    </location>
</feature>
<proteinExistence type="predicted"/>
<evidence type="ECO:0000256" key="3">
    <source>
        <dbReference type="ARBA" id="ARBA00023163"/>
    </source>
</evidence>
<evidence type="ECO:0000256" key="2">
    <source>
        <dbReference type="ARBA" id="ARBA00023125"/>
    </source>
</evidence>
<dbReference type="OrthoDB" id="4307011at2"/>
<dbReference type="Pfam" id="PF00392">
    <property type="entry name" value="GntR"/>
    <property type="match status" value="1"/>
</dbReference>
<dbReference type="SUPFAM" id="SSF46785">
    <property type="entry name" value="Winged helix' DNA-binding domain"/>
    <property type="match status" value="1"/>
</dbReference>
<evidence type="ECO:0000313" key="6">
    <source>
        <dbReference type="EMBL" id="RKT71653.1"/>
    </source>
</evidence>
<name>A0A495XG95_9PSEU</name>
<dbReference type="InterPro" id="IPR036390">
    <property type="entry name" value="WH_DNA-bd_sf"/>
</dbReference>
<evidence type="ECO:0000313" key="7">
    <source>
        <dbReference type="Proteomes" id="UP000272729"/>
    </source>
</evidence>
<dbReference type="GO" id="GO:0003677">
    <property type="term" value="F:DNA binding"/>
    <property type="evidence" value="ECO:0007669"/>
    <property type="project" value="UniProtKB-KW"/>
</dbReference>
<evidence type="ECO:0000256" key="4">
    <source>
        <dbReference type="SAM" id="MobiDB-lite"/>
    </source>
</evidence>
<dbReference type="GO" id="GO:0003700">
    <property type="term" value="F:DNA-binding transcription factor activity"/>
    <property type="evidence" value="ECO:0007669"/>
    <property type="project" value="InterPro"/>
</dbReference>
<evidence type="ECO:0000256" key="1">
    <source>
        <dbReference type="ARBA" id="ARBA00023015"/>
    </source>
</evidence>
<evidence type="ECO:0000259" key="5">
    <source>
        <dbReference type="PROSITE" id="PS50949"/>
    </source>
</evidence>
<dbReference type="AlphaFoldDB" id="A0A495XG95"/>
<keyword evidence="3" id="KW-0804">Transcription</keyword>
<feature type="region of interest" description="Disordered" evidence="4">
    <location>
        <begin position="81"/>
        <end position="129"/>
    </location>
</feature>
<dbReference type="PANTHER" id="PTHR38445:SF9">
    <property type="entry name" value="HTH-TYPE TRANSCRIPTIONAL REPRESSOR YTRA"/>
    <property type="match status" value="1"/>
</dbReference>
<dbReference type="SMART" id="SM00345">
    <property type="entry name" value="HTH_GNTR"/>
    <property type="match status" value="1"/>
</dbReference>
<comment type="caution">
    <text evidence="6">The sequence shown here is derived from an EMBL/GenBank/DDBJ whole genome shotgun (WGS) entry which is preliminary data.</text>
</comment>
<accession>A0A495XG95</accession>
<gene>
    <name evidence="6" type="ORF">DFJ66_4946</name>
</gene>
<dbReference type="InterPro" id="IPR036388">
    <property type="entry name" value="WH-like_DNA-bd_sf"/>
</dbReference>
<dbReference type="Proteomes" id="UP000272729">
    <property type="component" value="Unassembled WGS sequence"/>
</dbReference>
<keyword evidence="1" id="KW-0805">Transcription regulation</keyword>
<organism evidence="6 7">
    <name type="scientific">Saccharothrix variisporea</name>
    <dbReference type="NCBI Taxonomy" id="543527"/>
    <lineage>
        <taxon>Bacteria</taxon>
        <taxon>Bacillati</taxon>
        <taxon>Actinomycetota</taxon>
        <taxon>Actinomycetes</taxon>
        <taxon>Pseudonocardiales</taxon>
        <taxon>Pseudonocardiaceae</taxon>
        <taxon>Saccharothrix</taxon>
    </lineage>
</organism>
<feature type="compositionally biased region" description="Low complexity" evidence="4">
    <location>
        <begin position="100"/>
        <end position="129"/>
    </location>
</feature>
<reference evidence="6 7" key="1">
    <citation type="submission" date="2018-10" db="EMBL/GenBank/DDBJ databases">
        <title>Sequencing the genomes of 1000 actinobacteria strains.</title>
        <authorList>
            <person name="Klenk H.-P."/>
        </authorList>
    </citation>
    <scope>NUCLEOTIDE SEQUENCE [LARGE SCALE GENOMIC DNA]</scope>
    <source>
        <strain evidence="6 7">DSM 43911</strain>
    </source>
</reference>
<feature type="compositionally biased region" description="Pro residues" evidence="4">
    <location>
        <begin position="82"/>
        <end position="99"/>
    </location>
</feature>
<dbReference type="RefSeq" id="WP_121224112.1">
    <property type="nucleotide sequence ID" value="NZ_JBIUBA010000001.1"/>
</dbReference>
<protein>
    <submittedName>
        <fullName evidence="6">Regulatory GntR family protein</fullName>
    </submittedName>
</protein>
<keyword evidence="7" id="KW-1185">Reference proteome</keyword>
<sequence>MSASRIVVDPDNGVAPWRQVRDQVLHLVRTGGLPVGTPLPSIRQLARDLGLSAGTVARVYRELETSGVLHTARRNGTVVAAVPPPEPPNAPPTAAPTPTPVAAAPADTPAATSASAGGRTPAAASASAGGRTPAAAEALELAAARFVASARALGVAPEEAVSAVRRHFSAR</sequence>
<dbReference type="Gene3D" id="1.10.10.10">
    <property type="entry name" value="Winged helix-like DNA-binding domain superfamily/Winged helix DNA-binding domain"/>
    <property type="match status" value="1"/>
</dbReference>